<dbReference type="AlphaFoldDB" id="A0A9J6GVV1"/>
<dbReference type="Proteomes" id="UP000821853">
    <property type="component" value="Unassembled WGS sequence"/>
</dbReference>
<accession>A0A9J6GVV1</accession>
<reference evidence="1 2" key="1">
    <citation type="journal article" date="2020" name="Cell">
        <title>Large-Scale Comparative Analyses of Tick Genomes Elucidate Their Genetic Diversity and Vector Capacities.</title>
        <authorList>
            <consortium name="Tick Genome and Microbiome Consortium (TIGMIC)"/>
            <person name="Jia N."/>
            <person name="Wang J."/>
            <person name="Shi W."/>
            <person name="Du L."/>
            <person name="Sun Y."/>
            <person name="Zhan W."/>
            <person name="Jiang J.F."/>
            <person name="Wang Q."/>
            <person name="Zhang B."/>
            <person name="Ji P."/>
            <person name="Bell-Sakyi L."/>
            <person name="Cui X.M."/>
            <person name="Yuan T.T."/>
            <person name="Jiang B.G."/>
            <person name="Yang W.F."/>
            <person name="Lam T.T."/>
            <person name="Chang Q.C."/>
            <person name="Ding S.J."/>
            <person name="Wang X.J."/>
            <person name="Zhu J.G."/>
            <person name="Ruan X.D."/>
            <person name="Zhao L."/>
            <person name="Wei J.T."/>
            <person name="Ye R.Z."/>
            <person name="Que T.C."/>
            <person name="Du C.H."/>
            <person name="Zhou Y.H."/>
            <person name="Cheng J.X."/>
            <person name="Dai P.F."/>
            <person name="Guo W.B."/>
            <person name="Han X.H."/>
            <person name="Huang E.J."/>
            <person name="Li L.F."/>
            <person name="Wei W."/>
            <person name="Gao Y.C."/>
            <person name="Liu J.Z."/>
            <person name="Shao H.Z."/>
            <person name="Wang X."/>
            <person name="Wang C.C."/>
            <person name="Yang T.C."/>
            <person name="Huo Q.B."/>
            <person name="Li W."/>
            <person name="Chen H.Y."/>
            <person name="Chen S.E."/>
            <person name="Zhou L.G."/>
            <person name="Ni X.B."/>
            <person name="Tian J.H."/>
            <person name="Sheng Y."/>
            <person name="Liu T."/>
            <person name="Pan Y.S."/>
            <person name="Xia L.Y."/>
            <person name="Li J."/>
            <person name="Zhao F."/>
            <person name="Cao W.C."/>
        </authorList>
    </citation>
    <scope>NUCLEOTIDE SEQUENCE [LARGE SCALE GENOMIC DNA]</scope>
    <source>
        <strain evidence="1">HaeL-2018</strain>
    </source>
</reference>
<dbReference type="VEuPathDB" id="VectorBase:HLOH_043456"/>
<keyword evidence="2" id="KW-1185">Reference proteome</keyword>
<evidence type="ECO:0000313" key="1">
    <source>
        <dbReference type="EMBL" id="KAH9378816.1"/>
    </source>
</evidence>
<gene>
    <name evidence="1" type="ORF">HPB48_016466</name>
</gene>
<evidence type="ECO:0000313" key="2">
    <source>
        <dbReference type="Proteomes" id="UP000821853"/>
    </source>
</evidence>
<sequence length="155" mass="16900">MPTKYVQDEKGGFRRPVRNPVSPIQTTKLILRPTVGPSLAKRNPSDFLAVLSLAAPLTPAEARLVFVKIAGDKNLAIIISENGHATEKLKKLTSLNEGGSTRTISIYESSPENTCKGVIHNIRQYTSPEDLKRHLTAPGCRILAARVMGCTQLLL</sequence>
<name>A0A9J6GVV1_HAELO</name>
<dbReference type="EMBL" id="JABSTR010000009">
    <property type="protein sequence ID" value="KAH9378816.1"/>
    <property type="molecule type" value="Genomic_DNA"/>
</dbReference>
<protein>
    <submittedName>
        <fullName evidence="1">Uncharacterized protein</fullName>
    </submittedName>
</protein>
<comment type="caution">
    <text evidence="1">The sequence shown here is derived from an EMBL/GenBank/DDBJ whole genome shotgun (WGS) entry which is preliminary data.</text>
</comment>
<proteinExistence type="predicted"/>
<organism evidence="1 2">
    <name type="scientific">Haemaphysalis longicornis</name>
    <name type="common">Bush tick</name>
    <dbReference type="NCBI Taxonomy" id="44386"/>
    <lineage>
        <taxon>Eukaryota</taxon>
        <taxon>Metazoa</taxon>
        <taxon>Ecdysozoa</taxon>
        <taxon>Arthropoda</taxon>
        <taxon>Chelicerata</taxon>
        <taxon>Arachnida</taxon>
        <taxon>Acari</taxon>
        <taxon>Parasitiformes</taxon>
        <taxon>Ixodida</taxon>
        <taxon>Ixodoidea</taxon>
        <taxon>Ixodidae</taxon>
        <taxon>Haemaphysalinae</taxon>
        <taxon>Haemaphysalis</taxon>
    </lineage>
</organism>